<dbReference type="InterPro" id="IPR005537">
    <property type="entry name" value="RAMP_III_fam"/>
</dbReference>
<keyword evidence="6" id="KW-1185">Reference proteome</keyword>
<evidence type="ECO:0000313" key="5">
    <source>
        <dbReference type="Proteomes" id="UP000262029"/>
    </source>
</evidence>
<feature type="domain" description="CRISPR type III-associated protein" evidence="2">
    <location>
        <begin position="41"/>
        <end position="475"/>
    </location>
</feature>
<sequence>MITAPYNFVPLNKEIFYPSWADDVSHDVPFKDGESGEIDITITAKSPIFIRNHSKDKEKPTDEFCHHINQNGAKEFYIPSSSIKGMVRNVLEILSFSKITINENYKDIFGVRDMSNQKELVGGANGCGFLIKKDDEFYIEDCGQILTISHTNLEEKFKNLKKLESAKEKYNKFGLLKELKFSTYKKIMDIRGRKIPKNMAKFDNNSSLFGKLVFTGNIGNKKHEFIFKTNGKILELDKKVFNNFSNVYFKDENSVDGQFWKQNFPKTLKIPVFYIKDKDSNKIKHIGLTQLFKIAYNKSIFEASKQNIKENKLDLAQTIFGYVSKEKALKGRVQFSHFKSTIQRYEKEVEQVLGTPNPTYYPNYIRQTNTNRDKVNKYITLMDSNAQISGWKRYPLHSSIKNPPLIKKKDGSINHDITTHFKPLSKDTVFKGKLRFHNLKKIEIGALLSAITFHGQSDKYMHNIGMAKSLGYGKIDIKLEPRNLKYTQNEYLKEFENEISKHIPNWRNSEQLKELFAMANRDINIDKNKNLVYQLLENPKPKYKDKNDFTGAKKDKDYLLPYSGIIPNNANKAKQEPNRGDNKMNGIRIVSKVNKK</sequence>
<accession>A0AAD0SL29</accession>
<evidence type="ECO:0000256" key="1">
    <source>
        <dbReference type="ARBA" id="ARBA00023118"/>
    </source>
</evidence>
<protein>
    <submittedName>
        <fullName evidence="3">CRISPR/Cas system-associated RAMP protein</fullName>
    </submittedName>
    <submittedName>
        <fullName evidence="4">TIGR03986 family CRISPR-associated RAMP protein</fullName>
    </submittedName>
</protein>
<dbReference type="RefSeq" id="WP_115588579.1">
    <property type="nucleotide sequence ID" value="NZ_CP032099.1"/>
</dbReference>
<dbReference type="CDD" id="cd09726">
    <property type="entry name" value="RAMP_I_III"/>
    <property type="match status" value="1"/>
</dbReference>
<keyword evidence="1" id="KW-0051">Antiviral defense</keyword>
<evidence type="ECO:0000313" key="6">
    <source>
        <dbReference type="Proteomes" id="UP000290580"/>
    </source>
</evidence>
<proteinExistence type="predicted"/>
<dbReference type="GeneID" id="61750632"/>
<dbReference type="Proteomes" id="UP000262029">
    <property type="component" value="Chromosome"/>
</dbReference>
<evidence type="ECO:0000313" key="4">
    <source>
        <dbReference type="EMBL" id="RXI25424.1"/>
    </source>
</evidence>
<name>A0AAD0SL29_9BACT</name>
<evidence type="ECO:0000259" key="2">
    <source>
        <dbReference type="Pfam" id="PF03787"/>
    </source>
</evidence>
<dbReference type="EMBL" id="NXIC01000005">
    <property type="protein sequence ID" value="RXI25424.1"/>
    <property type="molecule type" value="Genomic_DNA"/>
</dbReference>
<evidence type="ECO:0000313" key="3">
    <source>
        <dbReference type="EMBL" id="AXX84697.1"/>
    </source>
</evidence>
<reference evidence="4 6" key="1">
    <citation type="submission" date="2017-09" db="EMBL/GenBank/DDBJ databases">
        <title>Genomics of the genus Arcobacter.</title>
        <authorList>
            <person name="Perez-Cataluna A."/>
            <person name="Figueras M.J."/>
            <person name="Salas-Masso N."/>
        </authorList>
    </citation>
    <scope>NUCLEOTIDE SEQUENCE [LARGE SCALE GENOMIC DNA]</scope>
    <source>
        <strain evidence="4 6">LMG 6621</strain>
    </source>
</reference>
<dbReference type="Proteomes" id="UP000290580">
    <property type="component" value="Unassembled WGS sequence"/>
</dbReference>
<reference evidence="3 5" key="2">
    <citation type="submission" date="2018-08" db="EMBL/GenBank/DDBJ databases">
        <title>Complete genome of the Arcobacter skirrowii type strain LMG 6621.</title>
        <authorList>
            <person name="Miller W.G."/>
            <person name="Yee E."/>
            <person name="Bono J.L."/>
        </authorList>
    </citation>
    <scope>NUCLEOTIDE SEQUENCE [LARGE SCALE GENOMIC DNA]</scope>
    <source>
        <strain evidence="3 5">CCUG 10374</strain>
    </source>
</reference>
<dbReference type="InterPro" id="IPR023825">
    <property type="entry name" value="CRISPR-assoc_RAMP_BGP1436"/>
</dbReference>
<organism evidence="3 5">
    <name type="scientific">Aliarcobacter skirrowii CCUG 10374</name>
    <dbReference type="NCBI Taxonomy" id="1032239"/>
    <lineage>
        <taxon>Bacteria</taxon>
        <taxon>Pseudomonadati</taxon>
        <taxon>Campylobacterota</taxon>
        <taxon>Epsilonproteobacteria</taxon>
        <taxon>Campylobacterales</taxon>
        <taxon>Arcobacteraceae</taxon>
        <taxon>Aliarcobacter</taxon>
    </lineage>
</organism>
<dbReference type="EMBL" id="CP032099">
    <property type="protein sequence ID" value="AXX84697.1"/>
    <property type="molecule type" value="Genomic_DNA"/>
</dbReference>
<dbReference type="Pfam" id="PF03787">
    <property type="entry name" value="RAMPs"/>
    <property type="match status" value="1"/>
</dbReference>
<gene>
    <name evidence="3" type="ORF">ASKIR_0879</name>
    <name evidence="4" type="ORF">CP959_08340</name>
</gene>
<dbReference type="NCBIfam" id="TIGR03986">
    <property type="entry name" value="TIGR03986 family CRISPR-associated RAMP protein"/>
    <property type="match status" value="1"/>
</dbReference>
<dbReference type="AlphaFoldDB" id="A0AAD0SL29"/>
<dbReference type="GO" id="GO:0051607">
    <property type="term" value="P:defense response to virus"/>
    <property type="evidence" value="ECO:0007669"/>
    <property type="project" value="UniProtKB-KW"/>
</dbReference>